<feature type="domain" description="ABC transmembrane type-1" evidence="8">
    <location>
        <begin position="79"/>
        <end position="268"/>
    </location>
</feature>
<keyword evidence="10" id="KW-1185">Reference proteome</keyword>
<dbReference type="PANTHER" id="PTHR43744">
    <property type="entry name" value="ABC TRANSPORTER PERMEASE PROTEIN MG189-RELATED-RELATED"/>
    <property type="match status" value="1"/>
</dbReference>
<evidence type="ECO:0000256" key="1">
    <source>
        <dbReference type="ARBA" id="ARBA00004651"/>
    </source>
</evidence>
<protein>
    <submittedName>
        <fullName evidence="9">Carbohydrate ABC transporter permease</fullName>
    </submittedName>
</protein>
<keyword evidence="4 7" id="KW-0812">Transmembrane</keyword>
<dbReference type="OrthoDB" id="369039at2"/>
<evidence type="ECO:0000256" key="5">
    <source>
        <dbReference type="ARBA" id="ARBA00022989"/>
    </source>
</evidence>
<dbReference type="EMBL" id="PXWF02000292">
    <property type="protein sequence ID" value="PWF42717.1"/>
    <property type="molecule type" value="Genomic_DNA"/>
</dbReference>
<dbReference type="RefSeq" id="WP_106759546.1">
    <property type="nucleotide sequence ID" value="NZ_PXWF02000292.1"/>
</dbReference>
<dbReference type="PANTHER" id="PTHR43744:SF3">
    <property type="entry name" value="LACTOSE TRANSPORT SYSTEM PERMEASE PROTEIN LACG"/>
    <property type="match status" value="1"/>
</dbReference>
<comment type="subcellular location">
    <subcellularLocation>
        <location evidence="1 7">Cell membrane</location>
        <topology evidence="1 7">Multi-pass membrane protein</topology>
    </subcellularLocation>
</comment>
<feature type="transmembrane region" description="Helical" evidence="7">
    <location>
        <begin position="114"/>
        <end position="135"/>
    </location>
</feature>
<dbReference type="Gene3D" id="1.10.3720.10">
    <property type="entry name" value="MetI-like"/>
    <property type="match status" value="1"/>
</dbReference>
<sequence length="283" mass="31397">MRTPNPSRRRARLLSTALRYLALTAVTLLTIGPFLWLLSTSLKPAAEDIFSYPPQLLPDAPTLDNYARIFAGQPFLVYLKNSLIVALLSVTCNLLFSSLAAYPLARMQFRGRALIFGLLLASMMIPFQLLMIPVYKLAIGLGLQNSYLGLVLPHACSAFGIFFMRQAFVSVPVALEESALMEDVSRLKIWWYVLLPLVKPSLATLAVFSFIAVWGDFLWPLIIIDQPALFTLPLGVNRLSSTFSLDWRLVAAGAVFSVLPILLFFSFTQKYFIEGALKGAVKG</sequence>
<keyword evidence="5 7" id="KW-1133">Transmembrane helix</keyword>
<comment type="caution">
    <text evidence="9">The sequence shown here is derived from an EMBL/GenBank/DDBJ whole genome shotgun (WGS) entry which is preliminary data.</text>
</comment>
<dbReference type="CDD" id="cd06261">
    <property type="entry name" value="TM_PBP2"/>
    <property type="match status" value="1"/>
</dbReference>
<keyword evidence="3" id="KW-1003">Cell membrane</keyword>
<accession>A0A2U2HF94</accession>
<keyword evidence="2 7" id="KW-0813">Transport</keyword>
<feature type="transmembrane region" description="Helical" evidence="7">
    <location>
        <begin position="189"/>
        <end position="211"/>
    </location>
</feature>
<dbReference type="Proteomes" id="UP000241421">
    <property type="component" value="Unassembled WGS sequence"/>
</dbReference>
<proteinExistence type="inferred from homology"/>
<feature type="transmembrane region" description="Helical" evidence="7">
    <location>
        <begin position="20"/>
        <end position="38"/>
    </location>
</feature>
<feature type="transmembrane region" description="Helical" evidence="7">
    <location>
        <begin position="83"/>
        <end position="102"/>
    </location>
</feature>
<evidence type="ECO:0000256" key="6">
    <source>
        <dbReference type="ARBA" id="ARBA00023136"/>
    </source>
</evidence>
<evidence type="ECO:0000259" key="8">
    <source>
        <dbReference type="PROSITE" id="PS50928"/>
    </source>
</evidence>
<dbReference type="SUPFAM" id="SSF161098">
    <property type="entry name" value="MetI-like"/>
    <property type="match status" value="1"/>
</dbReference>
<name>A0A2U2HF94_9BURK</name>
<organism evidence="9 10">
    <name type="scientific">Massilia glaciei</name>
    <dbReference type="NCBI Taxonomy" id="1524097"/>
    <lineage>
        <taxon>Bacteria</taxon>
        <taxon>Pseudomonadati</taxon>
        <taxon>Pseudomonadota</taxon>
        <taxon>Betaproteobacteria</taxon>
        <taxon>Burkholderiales</taxon>
        <taxon>Oxalobacteraceae</taxon>
        <taxon>Telluria group</taxon>
        <taxon>Massilia</taxon>
    </lineage>
</organism>
<feature type="transmembrane region" description="Helical" evidence="7">
    <location>
        <begin position="147"/>
        <end position="168"/>
    </location>
</feature>
<dbReference type="PROSITE" id="PS50928">
    <property type="entry name" value="ABC_TM1"/>
    <property type="match status" value="1"/>
</dbReference>
<dbReference type="GO" id="GO:0055085">
    <property type="term" value="P:transmembrane transport"/>
    <property type="evidence" value="ECO:0007669"/>
    <property type="project" value="InterPro"/>
</dbReference>
<dbReference type="AlphaFoldDB" id="A0A2U2HF94"/>
<evidence type="ECO:0000256" key="3">
    <source>
        <dbReference type="ARBA" id="ARBA00022475"/>
    </source>
</evidence>
<evidence type="ECO:0000256" key="4">
    <source>
        <dbReference type="ARBA" id="ARBA00022692"/>
    </source>
</evidence>
<reference evidence="9 10" key="1">
    <citation type="submission" date="2018-04" db="EMBL/GenBank/DDBJ databases">
        <title>Massilia violaceinigra sp. nov., a novel purple-pigmented bacterium isolated from Tianshan glacier, Xinjiang, China.</title>
        <authorList>
            <person name="Wang H."/>
        </authorList>
    </citation>
    <scope>NUCLEOTIDE SEQUENCE [LARGE SCALE GENOMIC DNA]</scope>
    <source>
        <strain evidence="9 10">B448-2</strain>
    </source>
</reference>
<dbReference type="InterPro" id="IPR000515">
    <property type="entry name" value="MetI-like"/>
</dbReference>
<dbReference type="Pfam" id="PF00528">
    <property type="entry name" value="BPD_transp_1"/>
    <property type="match status" value="1"/>
</dbReference>
<comment type="similarity">
    <text evidence="7">Belongs to the binding-protein-dependent transport system permease family.</text>
</comment>
<evidence type="ECO:0000313" key="10">
    <source>
        <dbReference type="Proteomes" id="UP000241421"/>
    </source>
</evidence>
<dbReference type="GO" id="GO:0005886">
    <property type="term" value="C:plasma membrane"/>
    <property type="evidence" value="ECO:0007669"/>
    <property type="project" value="UniProtKB-SubCell"/>
</dbReference>
<evidence type="ECO:0000313" key="9">
    <source>
        <dbReference type="EMBL" id="PWF42717.1"/>
    </source>
</evidence>
<evidence type="ECO:0000256" key="7">
    <source>
        <dbReference type="RuleBase" id="RU363032"/>
    </source>
</evidence>
<feature type="transmembrane region" description="Helical" evidence="7">
    <location>
        <begin position="249"/>
        <end position="267"/>
    </location>
</feature>
<keyword evidence="6 7" id="KW-0472">Membrane</keyword>
<evidence type="ECO:0000256" key="2">
    <source>
        <dbReference type="ARBA" id="ARBA00022448"/>
    </source>
</evidence>
<dbReference type="InterPro" id="IPR035906">
    <property type="entry name" value="MetI-like_sf"/>
</dbReference>
<gene>
    <name evidence="9" type="ORF">C7C56_022260</name>
</gene>